<dbReference type="RefSeq" id="WP_279251437.1">
    <property type="nucleotide sequence ID" value="NZ_SHNP01000001.1"/>
</dbReference>
<feature type="transmembrane region" description="Helical" evidence="1">
    <location>
        <begin position="163"/>
        <end position="180"/>
    </location>
</feature>
<protein>
    <recommendedName>
        <fullName evidence="4">ZIP Zinc transporter</fullName>
    </recommendedName>
</protein>
<feature type="transmembrane region" description="Helical" evidence="1">
    <location>
        <begin position="43"/>
        <end position="58"/>
    </location>
</feature>
<proteinExistence type="predicted"/>
<keyword evidence="1" id="KW-1133">Transmembrane helix</keyword>
<dbReference type="Proteomes" id="UP001143307">
    <property type="component" value="Unassembled WGS sequence"/>
</dbReference>
<feature type="transmembrane region" description="Helical" evidence="1">
    <location>
        <begin position="139"/>
        <end position="157"/>
    </location>
</feature>
<comment type="caution">
    <text evidence="2">The sequence shown here is derived from an EMBL/GenBank/DDBJ whole genome shotgun (WGS) entry which is preliminary data.</text>
</comment>
<sequence>MSLAGGISVSYVFVHLLPELNEKQEIVAEHLGSHVTFKALEDHIYLAALCGLLFFYVIEKAARARSKVATSESNSGSAIFWLHVGAFAMYNVIVGYLLVHRLDHTASGLVLYLFSMALHFVVNDYGLMEHHERLYENKGRLILAAAPLAGWTLGMTVDVHESALALLFSFLAGGVILNVLKEEIPDERESSVLTFSFGALAYSVILVLAT</sequence>
<evidence type="ECO:0000256" key="1">
    <source>
        <dbReference type="SAM" id="Phobius"/>
    </source>
</evidence>
<accession>A0ABT3SR44</accession>
<keyword evidence="1" id="KW-0812">Transmembrane</keyword>
<evidence type="ECO:0000313" key="2">
    <source>
        <dbReference type="EMBL" id="MCX2972420.1"/>
    </source>
</evidence>
<reference evidence="2" key="1">
    <citation type="submission" date="2019-02" db="EMBL/GenBank/DDBJ databases">
        <authorList>
            <person name="Li S.-H."/>
        </authorList>
    </citation>
    <scope>NUCLEOTIDE SEQUENCE</scope>
    <source>
        <strain evidence="2">IMCC8485</strain>
    </source>
</reference>
<feature type="transmembrane region" description="Helical" evidence="1">
    <location>
        <begin position="105"/>
        <end position="127"/>
    </location>
</feature>
<dbReference type="EMBL" id="SHNP01000001">
    <property type="protein sequence ID" value="MCX2972420.1"/>
    <property type="molecule type" value="Genomic_DNA"/>
</dbReference>
<organism evidence="2 3">
    <name type="scientific">Candidatus Seongchinamella marina</name>
    <dbReference type="NCBI Taxonomy" id="2518990"/>
    <lineage>
        <taxon>Bacteria</taxon>
        <taxon>Pseudomonadati</taxon>
        <taxon>Pseudomonadota</taxon>
        <taxon>Gammaproteobacteria</taxon>
        <taxon>Cellvibrionales</taxon>
        <taxon>Halieaceae</taxon>
        <taxon>Seongchinamella</taxon>
    </lineage>
</organism>
<evidence type="ECO:0000313" key="3">
    <source>
        <dbReference type="Proteomes" id="UP001143307"/>
    </source>
</evidence>
<keyword evidence="3" id="KW-1185">Reference proteome</keyword>
<name>A0ABT3SR44_9GAMM</name>
<evidence type="ECO:0008006" key="4">
    <source>
        <dbReference type="Google" id="ProtNLM"/>
    </source>
</evidence>
<keyword evidence="1" id="KW-0472">Membrane</keyword>
<feature type="transmembrane region" description="Helical" evidence="1">
    <location>
        <begin position="192"/>
        <end position="209"/>
    </location>
</feature>
<gene>
    <name evidence="2" type="ORF">EYC87_02300</name>
</gene>
<feature type="transmembrane region" description="Helical" evidence="1">
    <location>
        <begin position="79"/>
        <end position="99"/>
    </location>
</feature>